<evidence type="ECO:0000313" key="17">
    <source>
        <dbReference type="EMBL" id="OZG50611.1"/>
    </source>
</evidence>
<keyword evidence="7 14" id="KW-0067">ATP-binding</keyword>
<name>A0A261EUR1_9BIFI</name>
<dbReference type="EC" id="5.6.2.4" evidence="12"/>
<dbReference type="InterPro" id="IPR027417">
    <property type="entry name" value="P-loop_NTPase"/>
</dbReference>
<evidence type="ECO:0000313" key="18">
    <source>
        <dbReference type="Proteomes" id="UP000216004"/>
    </source>
</evidence>
<keyword evidence="4 14" id="KW-0378">Hydrolase</keyword>
<evidence type="ECO:0000256" key="10">
    <source>
        <dbReference type="ARBA" id="ARBA00023235"/>
    </source>
</evidence>
<dbReference type="Gene3D" id="3.90.320.10">
    <property type="match status" value="1"/>
</dbReference>
<dbReference type="GO" id="GO:0005829">
    <property type="term" value="C:cytosol"/>
    <property type="evidence" value="ECO:0007669"/>
    <property type="project" value="TreeGrafter"/>
</dbReference>
<dbReference type="GO" id="GO:0003677">
    <property type="term" value="F:DNA binding"/>
    <property type="evidence" value="ECO:0007669"/>
    <property type="project" value="UniProtKB-KW"/>
</dbReference>
<proteinExistence type="predicted"/>
<evidence type="ECO:0000256" key="11">
    <source>
        <dbReference type="ARBA" id="ARBA00034617"/>
    </source>
</evidence>
<feature type="domain" description="UvrD-like helicase ATP-binding" evidence="15">
    <location>
        <begin position="2"/>
        <end position="424"/>
    </location>
</feature>
<evidence type="ECO:0000256" key="12">
    <source>
        <dbReference type="ARBA" id="ARBA00034808"/>
    </source>
</evidence>
<keyword evidence="8" id="KW-0238">DNA-binding</keyword>
<evidence type="ECO:0000256" key="8">
    <source>
        <dbReference type="ARBA" id="ARBA00023125"/>
    </source>
</evidence>
<dbReference type="OrthoDB" id="4812256at2"/>
<dbReference type="GO" id="GO:0005524">
    <property type="term" value="F:ATP binding"/>
    <property type="evidence" value="ECO:0007669"/>
    <property type="project" value="UniProtKB-UniRule"/>
</dbReference>
<keyword evidence="1" id="KW-0540">Nuclease</keyword>
<dbReference type="PROSITE" id="PS51217">
    <property type="entry name" value="UVRD_HELICASE_CTER"/>
    <property type="match status" value="1"/>
</dbReference>
<evidence type="ECO:0000256" key="7">
    <source>
        <dbReference type="ARBA" id="ARBA00022840"/>
    </source>
</evidence>
<evidence type="ECO:0000256" key="1">
    <source>
        <dbReference type="ARBA" id="ARBA00022722"/>
    </source>
</evidence>
<evidence type="ECO:0000256" key="2">
    <source>
        <dbReference type="ARBA" id="ARBA00022741"/>
    </source>
</evidence>
<evidence type="ECO:0000256" key="3">
    <source>
        <dbReference type="ARBA" id="ARBA00022763"/>
    </source>
</evidence>
<comment type="catalytic activity">
    <reaction evidence="11">
        <text>Couples ATP hydrolysis with the unwinding of duplex DNA by translocating in the 3'-5' direction.</text>
        <dbReference type="EC" id="5.6.2.4"/>
    </reaction>
</comment>
<dbReference type="GO" id="GO:0004527">
    <property type="term" value="F:exonuclease activity"/>
    <property type="evidence" value="ECO:0007669"/>
    <property type="project" value="UniProtKB-KW"/>
</dbReference>
<dbReference type="SUPFAM" id="SSF52540">
    <property type="entry name" value="P-loop containing nucleoside triphosphate hydrolases"/>
    <property type="match status" value="1"/>
</dbReference>
<dbReference type="Gene3D" id="1.10.486.10">
    <property type="entry name" value="PCRA, domain 4"/>
    <property type="match status" value="1"/>
</dbReference>
<accession>A0A261EUR1</accession>
<keyword evidence="10" id="KW-0413">Isomerase</keyword>
<keyword evidence="18" id="KW-1185">Reference proteome</keyword>
<keyword evidence="9" id="KW-0234">DNA repair</keyword>
<dbReference type="RefSeq" id="WP_094722269.1">
    <property type="nucleotide sequence ID" value="NZ_MWWS01000003.1"/>
</dbReference>
<dbReference type="EMBL" id="MWWS01000003">
    <property type="protein sequence ID" value="OZG50611.1"/>
    <property type="molecule type" value="Genomic_DNA"/>
</dbReference>
<dbReference type="Gene3D" id="3.40.50.300">
    <property type="entry name" value="P-loop containing nucleotide triphosphate hydrolases"/>
    <property type="match status" value="4"/>
</dbReference>
<dbReference type="GO" id="GO:0033202">
    <property type="term" value="C:DNA helicase complex"/>
    <property type="evidence" value="ECO:0007669"/>
    <property type="project" value="TreeGrafter"/>
</dbReference>
<keyword evidence="5 14" id="KW-0347">Helicase</keyword>
<sequence>MKYTDEQKSIIEASVEDDLLVIAGAGSGKTMTMTNRIVSLIQRGVPQESILGLTFTKKAASELLSRVSAAVAAQGQEGGWDPNSAFLKPEVQTYDAFFQAIVGQYGLLVGMDQGTQPLTDAGAFQLAAQVVQEHLDVVFASHVDDVADEGQVQPPLSPNEDEGESGAFKTLVRDVLALSQACSTAMISKDCPTFGDAISRIRSWDAAFLDRVNALVGSEAIPAKCPSTTAMSLPKKPGKSSRSTIEDKLGQMRQERHSFRLWQADSLRRTVRRRERLLTLVQYYQEAKRAAGVAEFSDFTLAAFQLVTRFPSIGAIYRRRFSHVFLDEYQDTSTTQALLLAALFHSEPTGKVFEERLSGKQCSAVSAVGDPFQSIYAWRGASPGAFKTFQREFGMEPHTDTAFLHTYGQSGKDPLTLSQTFRNSRIVLEAANLLTAPLRGRSVDGQPKTSAQLEEVEVGELSPRNDADAGTLGLLGYKTLGQEVNGVVRFVRSAVSMYGQADEQGLDKGAPHVAVLFRSKTSMPDYQQALEESGLRVQVIGYSALFDRPEIMDLLALLRLVCDHTDSYSLLRLLASPRFNLTPGDLSALSDLASQLNIESQYQALVQAGIAPAGLQAENMYEQVRKHRDQLHTGVFLVDMLMQDDFPELMSSPKAQRISPQGHSLLIKASRVFSQAQSQASSPLRQAVLAAVRALDLDLDLVVAQSLKESDDHIDASTARASLSAFFEQVDAYVQELPQGVNASLAGFVSWIDAMSTSPEEPIAAIDTHADVVLMTIHQAKGLEWDAVAVVGMKKDNFPSNQGDNLSILAQGDWDTDSLPMSYESTAKTWLEDSTAVPVPVRADSQILPRFPHQASHKQSTEEALAGLTLTSLENEAYGILRSRTGFVDDTAASCNPETGEVVLAEDAIPDYLSQPQEYGRRLHNDERRLAYVALTRARHDLLVTFSAQTSNLDPALLDGTEAIPENALTASSETDVYQVIANSASNFWRELEVGFAGRTECVMSGSAWLNSHEKDADPQRLIPRGYFIGQRAAEYEQSVVSDALQQAPEMELTGGEMTGIWPVQLGNRIQTALAESARHVAEVDVHEYSQKSLNGNSLYAHARTLLRAGSGRLGVQGDVLVHDTEVLKQVGARVVSHNAQSVTAVQARSGALGEPAERRYWLSVVRPIPQVPSPLAQAGTAFHAWAADFLLPELENTAGLITALPNGDLGRSSGDINGNSLAARAALVEQLEVEKHKLDELGADTLDAREQGAIGRKKMLLEWEQRLSQSQWADREPVWVERPIVAVVAGQVVKGKLDAVFAGGLNLSDNTKRYTIVDWKTGHKPLLSDERESKLAQLDLYRLLLSRKENIALDSIDACLYYVSVEDSTQRLIVARTKSEQDIEIEILAGLPEQSDND</sequence>
<comment type="caution">
    <text evidence="17">The sequence shown here is derived from an EMBL/GenBank/DDBJ whole genome shotgun (WGS) entry which is preliminary data.</text>
</comment>
<dbReference type="Pfam" id="PF13361">
    <property type="entry name" value="UvrD_C"/>
    <property type="match status" value="1"/>
</dbReference>
<dbReference type="InterPro" id="IPR014016">
    <property type="entry name" value="UvrD-like_ATP-bd"/>
</dbReference>
<dbReference type="InterPro" id="IPR014017">
    <property type="entry name" value="DNA_helicase_UvrD-like_C"/>
</dbReference>
<organism evidence="17 18">
    <name type="scientific">Bombiscardovia coagulans</name>
    <dbReference type="NCBI Taxonomy" id="686666"/>
    <lineage>
        <taxon>Bacteria</taxon>
        <taxon>Bacillati</taxon>
        <taxon>Actinomycetota</taxon>
        <taxon>Actinomycetes</taxon>
        <taxon>Bifidobacteriales</taxon>
        <taxon>Bifidobacteriaceae</taxon>
        <taxon>Bombiscardovia</taxon>
    </lineage>
</organism>
<evidence type="ECO:0000259" key="15">
    <source>
        <dbReference type="PROSITE" id="PS51198"/>
    </source>
</evidence>
<keyword evidence="2 14" id="KW-0547">Nucleotide-binding</keyword>
<dbReference type="Pfam" id="PF12705">
    <property type="entry name" value="PDDEXK_1"/>
    <property type="match status" value="1"/>
</dbReference>
<evidence type="ECO:0000256" key="9">
    <source>
        <dbReference type="ARBA" id="ARBA00023204"/>
    </source>
</evidence>
<dbReference type="PANTHER" id="PTHR11070">
    <property type="entry name" value="UVRD / RECB / PCRA DNA HELICASE FAMILY MEMBER"/>
    <property type="match status" value="1"/>
</dbReference>
<evidence type="ECO:0000256" key="13">
    <source>
        <dbReference type="ARBA" id="ARBA00048988"/>
    </source>
</evidence>
<dbReference type="PANTHER" id="PTHR11070:SF55">
    <property type="entry name" value="DNA 3'-5' HELICASE"/>
    <property type="match status" value="1"/>
</dbReference>
<dbReference type="Proteomes" id="UP000216004">
    <property type="component" value="Unassembled WGS sequence"/>
</dbReference>
<dbReference type="Pfam" id="PF00580">
    <property type="entry name" value="UvrD-helicase"/>
    <property type="match status" value="1"/>
</dbReference>
<reference evidence="17 18" key="1">
    <citation type="journal article" date="2017" name="BMC Genomics">
        <title>Comparative genomic and phylogenomic analyses of the Bifidobacteriaceae family.</title>
        <authorList>
            <person name="Lugli G.A."/>
            <person name="Milani C."/>
            <person name="Turroni F."/>
            <person name="Duranti S."/>
            <person name="Mancabelli L."/>
            <person name="Mangifesta M."/>
            <person name="Ferrario C."/>
            <person name="Modesto M."/>
            <person name="Mattarelli P."/>
            <person name="Jiri K."/>
            <person name="van Sinderen D."/>
            <person name="Ventura M."/>
        </authorList>
    </citation>
    <scope>NUCLEOTIDE SEQUENCE [LARGE SCALE GENOMIC DNA]</scope>
    <source>
        <strain evidence="17 18">DSM 22924</strain>
    </source>
</reference>
<protein>
    <recommendedName>
        <fullName evidence="12">DNA 3'-5' helicase</fullName>
        <ecNumber evidence="12">5.6.2.4</ecNumber>
    </recommendedName>
</protein>
<feature type="binding site" evidence="14">
    <location>
        <begin position="23"/>
        <end position="30"/>
    </location>
    <ligand>
        <name>ATP</name>
        <dbReference type="ChEBI" id="CHEBI:30616"/>
    </ligand>
</feature>
<dbReference type="GO" id="GO:0043138">
    <property type="term" value="F:3'-5' DNA helicase activity"/>
    <property type="evidence" value="ECO:0007669"/>
    <property type="project" value="UniProtKB-EC"/>
</dbReference>
<dbReference type="GO" id="GO:0000725">
    <property type="term" value="P:recombinational repair"/>
    <property type="evidence" value="ECO:0007669"/>
    <property type="project" value="TreeGrafter"/>
</dbReference>
<evidence type="ECO:0000256" key="4">
    <source>
        <dbReference type="ARBA" id="ARBA00022801"/>
    </source>
</evidence>
<dbReference type="PROSITE" id="PS51198">
    <property type="entry name" value="UVRD_HELICASE_ATP_BIND"/>
    <property type="match status" value="1"/>
</dbReference>
<keyword evidence="6" id="KW-0269">Exonuclease</keyword>
<evidence type="ECO:0000259" key="16">
    <source>
        <dbReference type="PROSITE" id="PS51217"/>
    </source>
</evidence>
<keyword evidence="3" id="KW-0227">DNA damage</keyword>
<evidence type="ECO:0000256" key="5">
    <source>
        <dbReference type="ARBA" id="ARBA00022806"/>
    </source>
</evidence>
<dbReference type="InterPro" id="IPR038726">
    <property type="entry name" value="PDDEXK_AddAB-type"/>
</dbReference>
<comment type="catalytic activity">
    <reaction evidence="13">
        <text>ATP + H2O = ADP + phosphate + H(+)</text>
        <dbReference type="Rhea" id="RHEA:13065"/>
        <dbReference type="ChEBI" id="CHEBI:15377"/>
        <dbReference type="ChEBI" id="CHEBI:15378"/>
        <dbReference type="ChEBI" id="CHEBI:30616"/>
        <dbReference type="ChEBI" id="CHEBI:43474"/>
        <dbReference type="ChEBI" id="CHEBI:456216"/>
        <dbReference type="EC" id="5.6.2.4"/>
    </reaction>
</comment>
<dbReference type="InterPro" id="IPR000212">
    <property type="entry name" value="DNA_helicase_UvrD/REP"/>
</dbReference>
<evidence type="ECO:0000256" key="6">
    <source>
        <dbReference type="ARBA" id="ARBA00022839"/>
    </source>
</evidence>
<gene>
    <name evidence="17" type="ORF">BOCO_0211</name>
</gene>
<feature type="domain" description="UvrD-like helicase C-terminal" evidence="16">
    <location>
        <begin position="425"/>
        <end position="782"/>
    </location>
</feature>
<evidence type="ECO:0000256" key="14">
    <source>
        <dbReference type="PROSITE-ProRule" id="PRU00560"/>
    </source>
</evidence>
<dbReference type="InterPro" id="IPR011604">
    <property type="entry name" value="PDDEXK-like_dom_sf"/>
</dbReference>